<dbReference type="Gene3D" id="3.30.420.10">
    <property type="entry name" value="Ribonuclease H-like superfamily/Ribonuclease H"/>
    <property type="match status" value="1"/>
</dbReference>
<dbReference type="InterPro" id="IPR013520">
    <property type="entry name" value="Ribonucl_H"/>
</dbReference>
<keyword evidence="2" id="KW-0378">Hydrolase</keyword>
<dbReference type="GO" id="GO:0004527">
    <property type="term" value="F:exonuclease activity"/>
    <property type="evidence" value="ECO:0007669"/>
    <property type="project" value="UniProtKB-KW"/>
</dbReference>
<dbReference type="InterPro" id="IPR012337">
    <property type="entry name" value="RNaseH-like_sf"/>
</dbReference>
<dbReference type="SUPFAM" id="SSF53098">
    <property type="entry name" value="Ribonuclease H-like"/>
    <property type="match status" value="1"/>
</dbReference>
<keyword evidence="3" id="KW-1185">Reference proteome</keyword>
<evidence type="ECO:0000313" key="2">
    <source>
        <dbReference type="EMBL" id="MDL2343443.1"/>
    </source>
</evidence>
<organism evidence="2 3">
    <name type="scientific">Deinococcus rhizophilus</name>
    <dbReference type="NCBI Taxonomy" id="3049544"/>
    <lineage>
        <taxon>Bacteria</taxon>
        <taxon>Thermotogati</taxon>
        <taxon>Deinococcota</taxon>
        <taxon>Deinococci</taxon>
        <taxon>Deinococcales</taxon>
        <taxon>Deinococcaceae</taxon>
        <taxon>Deinococcus</taxon>
    </lineage>
</organism>
<dbReference type="Pfam" id="PF00929">
    <property type="entry name" value="RNase_T"/>
    <property type="match status" value="1"/>
</dbReference>
<comment type="caution">
    <text evidence="2">The sequence shown here is derived from an EMBL/GenBank/DDBJ whole genome shotgun (WGS) entry which is preliminary data.</text>
</comment>
<dbReference type="PANTHER" id="PTHR30231:SF41">
    <property type="entry name" value="DNA POLYMERASE III SUBUNIT EPSILON"/>
    <property type="match status" value="1"/>
</dbReference>
<dbReference type="InterPro" id="IPR006054">
    <property type="entry name" value="DnaQ"/>
</dbReference>
<dbReference type="InterPro" id="IPR036397">
    <property type="entry name" value="RNaseH_sf"/>
</dbReference>
<dbReference type="NCBIfam" id="TIGR00573">
    <property type="entry name" value="dnaq"/>
    <property type="match status" value="1"/>
</dbReference>
<keyword evidence="2" id="KW-0540">Nuclease</keyword>
<feature type="domain" description="Exonuclease" evidence="1">
    <location>
        <begin position="2"/>
        <end position="178"/>
    </location>
</feature>
<dbReference type="RefSeq" id="WP_285521869.1">
    <property type="nucleotide sequence ID" value="NZ_JASNGB010000023.1"/>
</dbReference>
<keyword evidence="2" id="KW-0269">Exonuclease</keyword>
<evidence type="ECO:0000313" key="3">
    <source>
        <dbReference type="Proteomes" id="UP001302059"/>
    </source>
</evidence>
<gene>
    <name evidence="2" type="ORF">QOL99_04670</name>
</gene>
<protein>
    <submittedName>
        <fullName evidence="2">3'-5' exonuclease</fullName>
    </submittedName>
</protein>
<sequence>MNVVVFDLETTGLSPERDAIVEIGAMRVRDGRVREDERFETLVRPVSGEGFPLRIPWRAQQVHGISDAMVRGARELGDVLPEFLDFVGDSAVVAHNIGFDGGFLRAATRRHGLRWAPAAEHCTLQLSRRAFPSERSHKLDLLAARLGLEFAPGGRHRSLGDVRVTAEAYVRLMERLRVGA</sequence>
<accession>A0ABT7JG32</accession>
<dbReference type="CDD" id="cd06127">
    <property type="entry name" value="DEDDh"/>
    <property type="match status" value="1"/>
</dbReference>
<dbReference type="Proteomes" id="UP001302059">
    <property type="component" value="Unassembled WGS sequence"/>
</dbReference>
<dbReference type="EMBL" id="JASNGB010000023">
    <property type="protein sequence ID" value="MDL2343443.1"/>
    <property type="molecule type" value="Genomic_DNA"/>
</dbReference>
<name>A0ABT7JG32_9DEIO</name>
<reference evidence="2 3" key="1">
    <citation type="submission" date="2023-05" db="EMBL/GenBank/DDBJ databases">
        <authorList>
            <person name="Gao F."/>
        </authorList>
    </citation>
    <scope>NUCLEOTIDE SEQUENCE [LARGE SCALE GENOMIC DNA]</scope>
    <source>
        <strain evidence="2 3">MIMF12</strain>
    </source>
</reference>
<evidence type="ECO:0000259" key="1">
    <source>
        <dbReference type="SMART" id="SM00479"/>
    </source>
</evidence>
<dbReference type="SMART" id="SM00479">
    <property type="entry name" value="EXOIII"/>
    <property type="match status" value="1"/>
</dbReference>
<proteinExistence type="predicted"/>
<dbReference type="PANTHER" id="PTHR30231">
    <property type="entry name" value="DNA POLYMERASE III SUBUNIT EPSILON"/>
    <property type="match status" value="1"/>
</dbReference>